<evidence type="ECO:0000313" key="2">
    <source>
        <dbReference type="EMBL" id="BBY20103.1"/>
    </source>
</evidence>
<dbReference type="PANTHER" id="PTHR43755:SF1">
    <property type="entry name" value="FAD-DEPENDENT PYRIDINE NUCLEOTIDE-DISULPHIDE OXIDOREDUCTASE"/>
    <property type="match status" value="1"/>
</dbReference>
<name>A0A7I7Q1B8_9MYCO</name>
<dbReference type="InterPro" id="IPR052541">
    <property type="entry name" value="SQRD"/>
</dbReference>
<organism evidence="2 3">
    <name type="scientific">Mycobacterium stomatepiae</name>
    <dbReference type="NCBI Taxonomy" id="470076"/>
    <lineage>
        <taxon>Bacteria</taxon>
        <taxon>Bacillati</taxon>
        <taxon>Actinomycetota</taxon>
        <taxon>Actinomycetes</taxon>
        <taxon>Mycobacteriales</taxon>
        <taxon>Mycobacteriaceae</taxon>
        <taxon>Mycobacterium</taxon>
        <taxon>Mycobacterium simiae complex</taxon>
    </lineage>
</organism>
<protein>
    <recommendedName>
        <fullName evidence="1">FAD/NAD(P)-binding domain-containing protein</fullName>
    </recommendedName>
</protein>
<dbReference type="GO" id="GO:0016491">
    <property type="term" value="F:oxidoreductase activity"/>
    <property type="evidence" value="ECO:0007669"/>
    <property type="project" value="InterPro"/>
</dbReference>
<accession>A0A7I7Q1B8</accession>
<dbReference type="Gene3D" id="3.50.50.100">
    <property type="match status" value="1"/>
</dbReference>
<dbReference type="EMBL" id="AP022587">
    <property type="protein sequence ID" value="BBY20103.1"/>
    <property type="molecule type" value="Genomic_DNA"/>
</dbReference>
<proteinExistence type="predicted"/>
<feature type="domain" description="FAD/NAD(P)-binding" evidence="1">
    <location>
        <begin position="4"/>
        <end position="137"/>
    </location>
</feature>
<dbReference type="KEGG" id="msto:MSTO_03080"/>
<gene>
    <name evidence="2" type="ORF">MSTO_03080</name>
</gene>
<evidence type="ECO:0000259" key="1">
    <source>
        <dbReference type="Pfam" id="PF07992"/>
    </source>
</evidence>
<dbReference type="SUPFAM" id="SSF51905">
    <property type="entry name" value="FAD/NAD(P)-binding domain"/>
    <property type="match status" value="1"/>
</dbReference>
<dbReference type="InterPro" id="IPR023753">
    <property type="entry name" value="FAD/NAD-binding_dom"/>
</dbReference>
<keyword evidence="3" id="KW-1185">Reference proteome</keyword>
<evidence type="ECO:0000313" key="3">
    <source>
        <dbReference type="Proteomes" id="UP000467130"/>
    </source>
</evidence>
<dbReference type="Proteomes" id="UP000467130">
    <property type="component" value="Chromosome"/>
</dbReference>
<dbReference type="Pfam" id="PF07992">
    <property type="entry name" value="Pyr_redox_2"/>
    <property type="match status" value="1"/>
</dbReference>
<reference evidence="2 3" key="1">
    <citation type="journal article" date="2019" name="Emerg. Microbes Infect.">
        <title>Comprehensive subspecies identification of 175 nontuberculous mycobacteria species based on 7547 genomic profiles.</title>
        <authorList>
            <person name="Matsumoto Y."/>
            <person name="Kinjo T."/>
            <person name="Motooka D."/>
            <person name="Nabeya D."/>
            <person name="Jung N."/>
            <person name="Uechi K."/>
            <person name="Horii T."/>
            <person name="Iida T."/>
            <person name="Fujita J."/>
            <person name="Nakamura S."/>
        </authorList>
    </citation>
    <scope>NUCLEOTIDE SEQUENCE [LARGE SCALE GENOMIC DNA]</scope>
    <source>
        <strain evidence="2 3">JCM 17783</strain>
    </source>
</reference>
<sequence length="208" mass="22125">MTKKLVILGAGIGGLSVLKELAESKVPLDDPDITMVDEDFSHFLGFTLPWVMLGWRDQASVAITPGSNALAGVRRVQSAVHGIDPTSRTVTLVNGTDVAFDALVIATGARNAIDNIPSLRGTVDNGAAVHFYSADAAAQAHQALRAFTGGRLVVLVTSQPYRCPVAPYEGALLAADLLRDNWVARRHRNRHLHARKASDAFGGPPRGT</sequence>
<dbReference type="AlphaFoldDB" id="A0A7I7Q1B8"/>
<dbReference type="PANTHER" id="PTHR43755">
    <property type="match status" value="1"/>
</dbReference>
<dbReference type="InterPro" id="IPR036188">
    <property type="entry name" value="FAD/NAD-bd_sf"/>
</dbReference>